<dbReference type="RefSeq" id="XP_021881261.1">
    <property type="nucleotide sequence ID" value="XM_022024240.1"/>
</dbReference>
<sequence>MCKREKQYFTNDHRHNPKAKPLQIITMHAVLPGPNEAARAEFEFLNMTKSEQRITFEFQIGPRPSNLRRLGVISVGPEREESNNVDLSMEEILEFISSGFHSRCRMEVNNPINGWVDFEIAEVNRRDLGQEECARGCISIARDHKREYLRGQYILRQSATGARCGAMNP</sequence>
<accession>A0A1Y2GPR3</accession>
<reference evidence="1 2" key="1">
    <citation type="submission" date="2016-07" db="EMBL/GenBank/DDBJ databases">
        <title>Pervasive Adenine N6-methylation of Active Genes in Fungi.</title>
        <authorList>
            <consortium name="DOE Joint Genome Institute"/>
            <person name="Mondo S.J."/>
            <person name="Dannebaum R.O."/>
            <person name="Kuo R.C."/>
            <person name="Labutti K."/>
            <person name="Haridas S."/>
            <person name="Kuo A."/>
            <person name="Salamov A."/>
            <person name="Ahrendt S.R."/>
            <person name="Lipzen A."/>
            <person name="Sullivan W."/>
            <person name="Andreopoulos W.B."/>
            <person name="Clum A."/>
            <person name="Lindquist E."/>
            <person name="Daum C."/>
            <person name="Ramamoorthy G.K."/>
            <person name="Gryganskyi A."/>
            <person name="Culley D."/>
            <person name="Magnuson J.K."/>
            <person name="James T.Y."/>
            <person name="O'Malley M.A."/>
            <person name="Stajich J.E."/>
            <person name="Spatafora J.W."/>
            <person name="Visel A."/>
            <person name="Grigoriev I.V."/>
        </authorList>
    </citation>
    <scope>NUCLEOTIDE SEQUENCE [LARGE SCALE GENOMIC DNA]</scope>
    <source>
        <strain evidence="1 2">NRRL 3116</strain>
    </source>
</reference>
<dbReference type="EMBL" id="MCFF01000019">
    <property type="protein sequence ID" value="ORZ15513.1"/>
    <property type="molecule type" value="Genomic_DNA"/>
</dbReference>
<proteinExistence type="predicted"/>
<dbReference type="Proteomes" id="UP000193648">
    <property type="component" value="Unassembled WGS sequence"/>
</dbReference>
<name>A0A1Y2GPR3_9FUNG</name>
<gene>
    <name evidence="1" type="ORF">BCR41DRAFT_353938</name>
</gene>
<evidence type="ECO:0000313" key="2">
    <source>
        <dbReference type="Proteomes" id="UP000193648"/>
    </source>
</evidence>
<dbReference type="AlphaFoldDB" id="A0A1Y2GPR3"/>
<comment type="caution">
    <text evidence="1">The sequence shown here is derived from an EMBL/GenBank/DDBJ whole genome shotgun (WGS) entry which is preliminary data.</text>
</comment>
<dbReference type="GeneID" id="33566084"/>
<protein>
    <submittedName>
        <fullName evidence="1">Uncharacterized protein</fullName>
    </submittedName>
</protein>
<organism evidence="1 2">
    <name type="scientific">Lobosporangium transversale</name>
    <dbReference type="NCBI Taxonomy" id="64571"/>
    <lineage>
        <taxon>Eukaryota</taxon>
        <taxon>Fungi</taxon>
        <taxon>Fungi incertae sedis</taxon>
        <taxon>Mucoromycota</taxon>
        <taxon>Mortierellomycotina</taxon>
        <taxon>Mortierellomycetes</taxon>
        <taxon>Mortierellales</taxon>
        <taxon>Mortierellaceae</taxon>
        <taxon>Lobosporangium</taxon>
    </lineage>
</organism>
<keyword evidence="2" id="KW-1185">Reference proteome</keyword>
<evidence type="ECO:0000313" key="1">
    <source>
        <dbReference type="EMBL" id="ORZ15513.1"/>
    </source>
</evidence>
<dbReference type="InParanoid" id="A0A1Y2GPR3"/>